<gene>
    <name evidence="3" type="ORF">CGGC5_v013309</name>
</gene>
<dbReference type="GeneID" id="90980308"/>
<keyword evidence="2" id="KW-0732">Signal</keyword>
<evidence type="ECO:0000256" key="2">
    <source>
        <dbReference type="SAM" id="SignalP"/>
    </source>
</evidence>
<evidence type="ECO:0000313" key="3">
    <source>
        <dbReference type="EMBL" id="KAF4477324.1"/>
    </source>
</evidence>
<dbReference type="OrthoDB" id="4836018at2759"/>
<dbReference type="InParanoid" id="A0A7J6ILT3"/>
<sequence length="102" mass="11329">MALLTGTLALWMFTALGKHNKPDSSSRSLLQSSPASDETPRFVTLRLDKEIQEQMLVKWTSGDRGMRPYMGGVGSLIEQGWSLSIAIGMVVRAQYKNNRRGT</sequence>
<dbReference type="EMBL" id="ANPB02000008">
    <property type="protein sequence ID" value="KAF4477324.1"/>
    <property type="molecule type" value="Genomic_DNA"/>
</dbReference>
<feature type="chain" id="PRO_5029522042" evidence="2">
    <location>
        <begin position="18"/>
        <end position="102"/>
    </location>
</feature>
<dbReference type="RefSeq" id="XP_066007580.1">
    <property type="nucleotide sequence ID" value="XM_066152906.1"/>
</dbReference>
<feature type="signal peptide" evidence="2">
    <location>
        <begin position="1"/>
        <end position="17"/>
    </location>
</feature>
<feature type="compositionally biased region" description="Low complexity" evidence="1">
    <location>
        <begin position="23"/>
        <end position="37"/>
    </location>
</feature>
<accession>A0A7J6ILT3</accession>
<evidence type="ECO:0000256" key="1">
    <source>
        <dbReference type="SAM" id="MobiDB-lite"/>
    </source>
</evidence>
<protein>
    <submittedName>
        <fullName evidence="3">Uncharacterized protein</fullName>
    </submittedName>
</protein>
<keyword evidence="4" id="KW-1185">Reference proteome</keyword>
<evidence type="ECO:0000313" key="4">
    <source>
        <dbReference type="Proteomes" id="UP000011096"/>
    </source>
</evidence>
<name>A0A7J6ILT3_COLFN</name>
<reference evidence="3 4" key="2">
    <citation type="submission" date="2020-04" db="EMBL/GenBank/DDBJ databases">
        <title>Genome sequencing and assembly of multiple isolates from the Colletotrichum gloeosporioides species complex.</title>
        <authorList>
            <person name="Gan P."/>
            <person name="Shirasu K."/>
        </authorList>
    </citation>
    <scope>NUCLEOTIDE SEQUENCE [LARGE SCALE GENOMIC DNA]</scope>
    <source>
        <strain evidence="3 4">Nara gc5</strain>
    </source>
</reference>
<proteinExistence type="predicted"/>
<dbReference type="Proteomes" id="UP000011096">
    <property type="component" value="Unassembled WGS sequence"/>
</dbReference>
<feature type="region of interest" description="Disordered" evidence="1">
    <location>
        <begin position="18"/>
        <end position="41"/>
    </location>
</feature>
<organism evidence="3 4">
    <name type="scientific">Colletotrichum fructicola (strain Nara gc5)</name>
    <name type="common">Anthracnose fungus</name>
    <name type="synonym">Colletotrichum gloeosporioides (strain Nara gc5)</name>
    <dbReference type="NCBI Taxonomy" id="1213859"/>
    <lineage>
        <taxon>Eukaryota</taxon>
        <taxon>Fungi</taxon>
        <taxon>Dikarya</taxon>
        <taxon>Ascomycota</taxon>
        <taxon>Pezizomycotina</taxon>
        <taxon>Sordariomycetes</taxon>
        <taxon>Hypocreomycetidae</taxon>
        <taxon>Glomerellales</taxon>
        <taxon>Glomerellaceae</taxon>
        <taxon>Colletotrichum</taxon>
        <taxon>Colletotrichum gloeosporioides species complex</taxon>
    </lineage>
</organism>
<dbReference type="AlphaFoldDB" id="A0A7J6ILT3"/>
<reference evidence="3 4" key="1">
    <citation type="submission" date="2012-08" db="EMBL/GenBank/DDBJ databases">
        <authorList>
            <person name="Gan P.H.P."/>
            <person name="Ikeda K."/>
            <person name="Irieda H."/>
            <person name="Narusaka M."/>
            <person name="O'Connell R.J."/>
            <person name="Narusaka Y."/>
            <person name="Takano Y."/>
            <person name="Kubo Y."/>
            <person name="Shirasu K."/>
        </authorList>
    </citation>
    <scope>NUCLEOTIDE SEQUENCE [LARGE SCALE GENOMIC DNA]</scope>
    <source>
        <strain evidence="3 4">Nara gc5</strain>
    </source>
</reference>
<comment type="caution">
    <text evidence="3">The sequence shown here is derived from an EMBL/GenBank/DDBJ whole genome shotgun (WGS) entry which is preliminary data.</text>
</comment>